<protein>
    <submittedName>
        <fullName evidence="17">Iron complex outermembrane receptor protein</fullName>
    </submittedName>
</protein>
<name>A0A370FXS2_GLULI</name>
<comment type="caution">
    <text evidence="17">The sequence shown here is derived from an EMBL/GenBank/DDBJ whole genome shotgun (WGS) entry which is preliminary data.</text>
</comment>
<keyword evidence="14" id="KW-0732">Signal</keyword>
<feature type="domain" description="TonB-dependent receptor plug" evidence="16">
    <location>
        <begin position="93"/>
        <end position="199"/>
    </location>
</feature>
<gene>
    <name evidence="17" type="ORF">C7453_11029</name>
</gene>
<dbReference type="EMBL" id="QQAW01000010">
    <property type="protein sequence ID" value="RDI36362.1"/>
    <property type="molecule type" value="Genomic_DNA"/>
</dbReference>
<keyword evidence="8 12" id="KW-0798">TonB box</keyword>
<evidence type="ECO:0000259" key="16">
    <source>
        <dbReference type="Pfam" id="PF07715"/>
    </source>
</evidence>
<keyword evidence="7" id="KW-0406">Ion transport</keyword>
<dbReference type="InterPro" id="IPR012910">
    <property type="entry name" value="Plug_dom"/>
</dbReference>
<evidence type="ECO:0000256" key="10">
    <source>
        <dbReference type="ARBA" id="ARBA00023237"/>
    </source>
</evidence>
<evidence type="ECO:0000256" key="11">
    <source>
        <dbReference type="PROSITE-ProRule" id="PRU01360"/>
    </source>
</evidence>
<evidence type="ECO:0000256" key="7">
    <source>
        <dbReference type="ARBA" id="ARBA00023065"/>
    </source>
</evidence>
<organism evidence="17 18">
    <name type="scientific">Gluconacetobacter liquefaciens</name>
    <name type="common">Acetobacter liquefaciens</name>
    <dbReference type="NCBI Taxonomy" id="89584"/>
    <lineage>
        <taxon>Bacteria</taxon>
        <taxon>Pseudomonadati</taxon>
        <taxon>Pseudomonadota</taxon>
        <taxon>Alphaproteobacteria</taxon>
        <taxon>Acetobacterales</taxon>
        <taxon>Acetobacteraceae</taxon>
        <taxon>Gluconacetobacter</taxon>
    </lineage>
</organism>
<evidence type="ECO:0000256" key="6">
    <source>
        <dbReference type="ARBA" id="ARBA00023004"/>
    </source>
</evidence>
<keyword evidence="5 11" id="KW-0812">Transmembrane</keyword>
<dbReference type="AlphaFoldDB" id="A0A370FXS2"/>
<keyword evidence="6" id="KW-0408">Iron</keyword>
<comment type="subcellular location">
    <subcellularLocation>
        <location evidence="1 11">Cell outer membrane</location>
        <topology evidence="1 11">Multi-pass membrane protein</topology>
    </subcellularLocation>
</comment>
<dbReference type="Pfam" id="PF00593">
    <property type="entry name" value="TonB_dep_Rec_b-barrel"/>
    <property type="match status" value="1"/>
</dbReference>
<evidence type="ECO:0000256" key="3">
    <source>
        <dbReference type="ARBA" id="ARBA00022452"/>
    </source>
</evidence>
<evidence type="ECO:0000259" key="15">
    <source>
        <dbReference type="Pfam" id="PF00593"/>
    </source>
</evidence>
<accession>A0A370FXS2</accession>
<dbReference type="Proteomes" id="UP000254958">
    <property type="component" value="Unassembled WGS sequence"/>
</dbReference>
<evidence type="ECO:0000256" key="9">
    <source>
        <dbReference type="ARBA" id="ARBA00023136"/>
    </source>
</evidence>
<keyword evidence="4" id="KW-0410">Iron transport</keyword>
<keyword evidence="17" id="KW-0675">Receptor</keyword>
<keyword evidence="9 11" id="KW-0472">Membrane</keyword>
<evidence type="ECO:0000313" key="18">
    <source>
        <dbReference type="Proteomes" id="UP000254958"/>
    </source>
</evidence>
<dbReference type="Pfam" id="PF07715">
    <property type="entry name" value="Plug"/>
    <property type="match status" value="1"/>
</dbReference>
<dbReference type="InterPro" id="IPR000531">
    <property type="entry name" value="Beta-barrel_TonB"/>
</dbReference>
<evidence type="ECO:0000313" key="17">
    <source>
        <dbReference type="EMBL" id="RDI36362.1"/>
    </source>
</evidence>
<feature type="compositionally biased region" description="Basic and acidic residues" evidence="13">
    <location>
        <begin position="35"/>
        <end position="46"/>
    </location>
</feature>
<feature type="chain" id="PRO_5016793941" evidence="14">
    <location>
        <begin position="23"/>
        <end position="788"/>
    </location>
</feature>
<dbReference type="GO" id="GO:0009279">
    <property type="term" value="C:cell outer membrane"/>
    <property type="evidence" value="ECO:0007669"/>
    <property type="project" value="UniProtKB-SubCell"/>
</dbReference>
<evidence type="ECO:0000256" key="4">
    <source>
        <dbReference type="ARBA" id="ARBA00022496"/>
    </source>
</evidence>
<dbReference type="GO" id="GO:0006826">
    <property type="term" value="P:iron ion transport"/>
    <property type="evidence" value="ECO:0007669"/>
    <property type="project" value="UniProtKB-KW"/>
</dbReference>
<dbReference type="InterPro" id="IPR039426">
    <property type="entry name" value="TonB-dep_rcpt-like"/>
</dbReference>
<evidence type="ECO:0000256" key="14">
    <source>
        <dbReference type="SAM" id="SignalP"/>
    </source>
</evidence>
<dbReference type="SUPFAM" id="SSF56935">
    <property type="entry name" value="Porins"/>
    <property type="match status" value="1"/>
</dbReference>
<feature type="signal peptide" evidence="14">
    <location>
        <begin position="1"/>
        <end position="22"/>
    </location>
</feature>
<evidence type="ECO:0000256" key="8">
    <source>
        <dbReference type="ARBA" id="ARBA00023077"/>
    </source>
</evidence>
<comment type="similarity">
    <text evidence="11 12">Belongs to the TonB-dependent receptor family.</text>
</comment>
<dbReference type="InterPro" id="IPR036942">
    <property type="entry name" value="Beta-barrel_TonB_sf"/>
</dbReference>
<dbReference type="PROSITE" id="PS52016">
    <property type="entry name" value="TONB_DEPENDENT_REC_3"/>
    <property type="match status" value="1"/>
</dbReference>
<evidence type="ECO:0000256" key="1">
    <source>
        <dbReference type="ARBA" id="ARBA00004571"/>
    </source>
</evidence>
<dbReference type="RefSeq" id="WP_174787974.1">
    <property type="nucleotide sequence ID" value="NZ_BJMI01000012.1"/>
</dbReference>
<keyword evidence="10 11" id="KW-0998">Cell outer membrane</keyword>
<dbReference type="PANTHER" id="PTHR32552">
    <property type="entry name" value="FERRICHROME IRON RECEPTOR-RELATED"/>
    <property type="match status" value="1"/>
</dbReference>
<feature type="compositionally biased region" description="Low complexity" evidence="13">
    <location>
        <begin position="47"/>
        <end position="57"/>
    </location>
</feature>
<evidence type="ECO:0000256" key="5">
    <source>
        <dbReference type="ARBA" id="ARBA00022692"/>
    </source>
</evidence>
<keyword evidence="2 11" id="KW-0813">Transport</keyword>
<evidence type="ECO:0000256" key="2">
    <source>
        <dbReference type="ARBA" id="ARBA00022448"/>
    </source>
</evidence>
<dbReference type="PANTHER" id="PTHR32552:SF81">
    <property type="entry name" value="TONB-DEPENDENT OUTER MEMBRANE RECEPTOR"/>
    <property type="match status" value="1"/>
</dbReference>
<feature type="domain" description="TonB-dependent receptor-like beta-barrel" evidence="15">
    <location>
        <begin position="280"/>
        <end position="753"/>
    </location>
</feature>
<proteinExistence type="inferred from homology"/>
<evidence type="ECO:0000256" key="13">
    <source>
        <dbReference type="SAM" id="MobiDB-lite"/>
    </source>
</evidence>
<evidence type="ECO:0000256" key="12">
    <source>
        <dbReference type="RuleBase" id="RU003357"/>
    </source>
</evidence>
<keyword evidence="18" id="KW-1185">Reference proteome</keyword>
<dbReference type="Gene3D" id="2.40.170.20">
    <property type="entry name" value="TonB-dependent receptor, beta-barrel domain"/>
    <property type="match status" value="1"/>
</dbReference>
<sequence length="788" mass="87394">MVKRTCRRSMLLLSSIFVSALALPRAADAQAVSVHKTDAHPGKKDAAIPAARAAGSARPTRTDDAVASAGAPATAAPEQILVHGAQNNGARLQHSGVAVSYLSKEVLARAGVTTINDLQRLVPNLQIEPAMGGGQPQFHLRGIGFFDYGSNNMPDVMTYVDGVAYPFGIMTQGVMFDLAGVEIERGPTGVASGRNTSGGDIDIITAEPTHRWTAGVMEDIANYARSKTDLYVSGPISRKVTFRLSAETNHGGGYLHNRDTGEHIGNANRGAVRGKLNWEVDETTRVSLNGHWAIDRSDATPGYLIKPLATALGNGPTIPADRDHYATGWGISPEFANMIGVSPDQKPFRNNQSWGIDLSLTKDFSWARLSAISAFEAMARREMNDWDASSSFEADNFFDSNVSVFSQELRLASRRQGPITWSTGMYFYESSLQDKMITDYMSTHHFINTTRYGQGSQSLSEFAQMVYRPIHNLRIIFGLRHENAWKYLNDYYTQRSTLPRANRYDRFVGMDQVTGKAGIEYDVTRDVMAYFNVRRGAKEGGFSAVNLTTPSQIDGFKPEWLMAYEVGMKTEFFQHRLRLNGTLFKYDYHDQQVQSAVVDSVLGPVAKIVNAPRSTVWGVEGEMQAEPVKGLVLSQTFGYEQGQYNRFQIADLTATQAAHQAGMPWTTIYADMKNHDMGFPRLSLNGSISYDIHLPGPLHGYVLTPQADYSYRSLQRAVLLGNLFNIKPYFLLNTSLTFRPEHGRWSVSGYIQNALNRTYDLTRNYFTTADFGIVGPPRFYGARLSYTY</sequence>
<feature type="region of interest" description="Disordered" evidence="13">
    <location>
        <begin position="34"/>
        <end position="62"/>
    </location>
</feature>
<keyword evidence="3 11" id="KW-1134">Transmembrane beta strand</keyword>
<reference evidence="17 18" key="1">
    <citation type="submission" date="2018-07" db="EMBL/GenBank/DDBJ databases">
        <title>Genomic Encyclopedia of Type Strains, Phase IV (KMG-IV): sequencing the most valuable type-strain genomes for metagenomic binning, comparative biology and taxonomic classification.</title>
        <authorList>
            <person name="Goeker M."/>
        </authorList>
    </citation>
    <scope>NUCLEOTIDE SEQUENCE [LARGE SCALE GENOMIC DNA]</scope>
    <source>
        <strain evidence="17 18">DSM 5603</strain>
    </source>
</reference>